<dbReference type="InterPro" id="IPR011539">
    <property type="entry name" value="RHD_DNA_bind_dom"/>
</dbReference>
<protein>
    <recommendedName>
        <fullName evidence="1">RHD domain-containing protein</fullName>
    </recommendedName>
</protein>
<dbReference type="OrthoDB" id="10254686at2759"/>
<name>A0A9N9QS41_9CUCU</name>
<dbReference type="Proteomes" id="UP001152799">
    <property type="component" value="Chromosome 9"/>
</dbReference>
<reference evidence="2" key="1">
    <citation type="submission" date="2022-01" db="EMBL/GenBank/DDBJ databases">
        <authorList>
            <person name="King R."/>
        </authorList>
    </citation>
    <scope>NUCLEOTIDE SEQUENCE</scope>
</reference>
<dbReference type="AlphaFoldDB" id="A0A9N9QS41"/>
<dbReference type="PROSITE" id="PS50254">
    <property type="entry name" value="REL_2"/>
    <property type="match status" value="1"/>
</dbReference>
<feature type="domain" description="RHD" evidence="1">
    <location>
        <begin position="4"/>
        <end position="90"/>
    </location>
</feature>
<dbReference type="InterPro" id="IPR037059">
    <property type="entry name" value="RHD_DNA_bind_dom_sf"/>
</dbReference>
<evidence type="ECO:0000313" key="2">
    <source>
        <dbReference type="EMBL" id="CAG9773224.1"/>
    </source>
</evidence>
<proteinExistence type="predicted"/>
<dbReference type="GO" id="GO:0006357">
    <property type="term" value="P:regulation of transcription by RNA polymerase II"/>
    <property type="evidence" value="ECO:0007669"/>
    <property type="project" value="UniProtKB-ARBA"/>
</dbReference>
<organism evidence="2 3">
    <name type="scientific">Ceutorhynchus assimilis</name>
    <name type="common">cabbage seed weevil</name>
    <dbReference type="NCBI Taxonomy" id="467358"/>
    <lineage>
        <taxon>Eukaryota</taxon>
        <taxon>Metazoa</taxon>
        <taxon>Ecdysozoa</taxon>
        <taxon>Arthropoda</taxon>
        <taxon>Hexapoda</taxon>
        <taxon>Insecta</taxon>
        <taxon>Pterygota</taxon>
        <taxon>Neoptera</taxon>
        <taxon>Endopterygota</taxon>
        <taxon>Coleoptera</taxon>
        <taxon>Polyphaga</taxon>
        <taxon>Cucujiformia</taxon>
        <taxon>Curculionidae</taxon>
        <taxon>Ceutorhynchinae</taxon>
        <taxon>Ceutorhynchus</taxon>
    </lineage>
</organism>
<dbReference type="SUPFAM" id="SSF49417">
    <property type="entry name" value="p53-like transcription factors"/>
    <property type="match status" value="1"/>
</dbReference>
<dbReference type="InterPro" id="IPR008967">
    <property type="entry name" value="p53-like_TF_DNA-bd_sf"/>
</dbReference>
<accession>A0A9N9QS41</accession>
<evidence type="ECO:0000259" key="1">
    <source>
        <dbReference type="PROSITE" id="PS50254"/>
    </source>
</evidence>
<keyword evidence="3" id="KW-1185">Reference proteome</keyword>
<evidence type="ECO:0000313" key="3">
    <source>
        <dbReference type="Proteomes" id="UP001152799"/>
    </source>
</evidence>
<dbReference type="Gene3D" id="2.60.40.340">
    <property type="entry name" value="Rel homology domain (RHD), DNA-binding domain"/>
    <property type="match status" value="1"/>
</dbReference>
<sequence length="228" mass="26291">MSYSDATHLAFVEQPANKFPFRYKSEKLVTHDCLKGLTSDGTRKPNYPTVEVIKEIRCHPKTLEVPWPMIRCSIYNIIKEDFNPHSHKLVVEYGRGEIEDPLHLRVGPVERMPRTRQRKTERGKKDLSIYKQAYSEVTNDGLSIRAAAKKYDLCHVSLMRYGRKTTTIEEAKVSMGFGGMGIIHTPRRNIVEELVKKMSIQKEELIARCEGMRRALTANEIKEVIVIF</sequence>
<dbReference type="EMBL" id="OU892285">
    <property type="protein sequence ID" value="CAG9773224.1"/>
    <property type="molecule type" value="Genomic_DNA"/>
</dbReference>
<dbReference type="GO" id="GO:0003700">
    <property type="term" value="F:DNA-binding transcription factor activity"/>
    <property type="evidence" value="ECO:0007669"/>
    <property type="project" value="InterPro"/>
</dbReference>
<dbReference type="GO" id="GO:0003677">
    <property type="term" value="F:DNA binding"/>
    <property type="evidence" value="ECO:0007669"/>
    <property type="project" value="InterPro"/>
</dbReference>
<gene>
    <name evidence="2" type="ORF">CEUTPL_LOCUS13621</name>
</gene>